<organism evidence="5 6">
    <name type="scientific">Saccharobesus litoralis</name>
    <dbReference type="NCBI Taxonomy" id="2172099"/>
    <lineage>
        <taxon>Bacteria</taxon>
        <taxon>Pseudomonadati</taxon>
        <taxon>Pseudomonadota</taxon>
        <taxon>Gammaproteobacteria</taxon>
        <taxon>Alteromonadales</taxon>
        <taxon>Alteromonadaceae</taxon>
        <taxon>Saccharobesus</taxon>
    </lineage>
</organism>
<dbReference type="SUPFAM" id="SSF52172">
    <property type="entry name" value="CheY-like"/>
    <property type="match status" value="1"/>
</dbReference>
<dbReference type="GO" id="GO:0000160">
    <property type="term" value="P:phosphorelay signal transduction system"/>
    <property type="evidence" value="ECO:0007669"/>
    <property type="project" value="InterPro"/>
</dbReference>
<evidence type="ECO:0000259" key="4">
    <source>
        <dbReference type="PROSITE" id="PS50110"/>
    </source>
</evidence>
<dbReference type="EMBL" id="CP026604">
    <property type="protein sequence ID" value="AWB65376.1"/>
    <property type="molecule type" value="Genomic_DNA"/>
</dbReference>
<evidence type="ECO:0000256" key="3">
    <source>
        <dbReference type="SAM" id="Coils"/>
    </source>
</evidence>
<gene>
    <name evidence="5" type="ORF">C2869_02490</name>
</gene>
<protein>
    <recommendedName>
        <fullName evidence="4">Response regulatory domain-containing protein</fullName>
    </recommendedName>
</protein>
<dbReference type="Pfam" id="PF00072">
    <property type="entry name" value="Response_reg"/>
    <property type="match status" value="1"/>
</dbReference>
<feature type="modified residue" description="4-aspartylphosphate" evidence="2">
    <location>
        <position position="252"/>
    </location>
</feature>
<dbReference type="Proteomes" id="UP000244441">
    <property type="component" value="Chromosome"/>
</dbReference>
<accession>A0A2S0VMF1</accession>
<keyword evidence="6" id="KW-1185">Reference proteome</keyword>
<dbReference type="PANTHER" id="PTHR43156:SF2">
    <property type="entry name" value="STAGE II SPORULATION PROTEIN E"/>
    <property type="match status" value="1"/>
</dbReference>
<dbReference type="InterPro" id="IPR036890">
    <property type="entry name" value="HATPase_C_sf"/>
</dbReference>
<dbReference type="PANTHER" id="PTHR43156">
    <property type="entry name" value="STAGE II SPORULATION PROTEIN E-RELATED"/>
    <property type="match status" value="1"/>
</dbReference>
<dbReference type="OrthoDB" id="9811749at2"/>
<name>A0A2S0VMF1_9ALTE</name>
<dbReference type="InterPro" id="IPR052016">
    <property type="entry name" value="Bact_Sigma-Reg"/>
</dbReference>
<dbReference type="SMART" id="SM00331">
    <property type="entry name" value="PP2C_SIG"/>
    <property type="match status" value="1"/>
</dbReference>
<dbReference type="SMART" id="SM00448">
    <property type="entry name" value="REC"/>
    <property type="match status" value="1"/>
</dbReference>
<keyword evidence="3" id="KW-0175">Coiled coil</keyword>
<dbReference type="InterPro" id="IPR036457">
    <property type="entry name" value="PPM-type-like_dom_sf"/>
</dbReference>
<dbReference type="Pfam" id="PF07228">
    <property type="entry name" value="SpoIIE"/>
    <property type="match status" value="1"/>
</dbReference>
<evidence type="ECO:0000313" key="6">
    <source>
        <dbReference type="Proteomes" id="UP000244441"/>
    </source>
</evidence>
<feature type="domain" description="Response regulatory" evidence="4">
    <location>
        <begin position="204"/>
        <end position="319"/>
    </location>
</feature>
<dbReference type="Pfam" id="PF13581">
    <property type="entry name" value="HATPase_c_2"/>
    <property type="match status" value="1"/>
</dbReference>
<dbReference type="KEGG" id="cate:C2869_02490"/>
<sequence>MTDMKTTKATTYIACPLATSSERKLLALQCPASLEQVSYVRKLLKQVCELLNLDKSLINKISLAFSEAANNIVEHSQANCFYSQFSHNEHSWCLTLLDNGALFNPLSYTASISNTTSNKAAVSDTFPDTFPDTFQNNPIANEQPFSLDTEFDQANGFNLAEGGRGIDLIKQTVDTIEYEQVTHVNQQHNQLIMRWSRNTEQKPKLLLVEDEGFLRTLYRTYLEKDYVVVEADNGENALQKLTQQSIDLVIADIQMPIMDGISLLQHINQSDEIAALPFIFLTGQDDANTHSQASYLGIDSYLSKPINKANLLNSIRQVLARHQQLCRKITLNLDHSLSQLLKPVIPEAIHQFQLAFQVFSAPQGGGDFLISHALDNGDVIIALGDVMGHNSQAKFFAHTFVSYLRGLFASQAANLTANSIDMGQLMSQLSHFIHTDGLASQTLLTCQLIRVNATGIELASAGHPNPLIINQAGDIQTVDVDGMILGLLAEQEYQCQTLDITHKNLLFYTDGLFEATQDKSQLEQHRQALLRKLKDCRQQGAHVTLSELSQTFSQLAGLPVADDTLLLVISGKE</sequence>
<reference evidence="5 6" key="1">
    <citation type="submission" date="2018-01" db="EMBL/GenBank/DDBJ databases">
        <title>Genome sequence of a Cantenovulum-like bacteria.</title>
        <authorList>
            <person name="Tan W.R."/>
            <person name="Lau N.-S."/>
            <person name="Go F."/>
            <person name="Amirul A.-A.A."/>
        </authorList>
    </citation>
    <scope>NUCLEOTIDE SEQUENCE [LARGE SCALE GENOMIC DNA]</scope>
    <source>
        <strain evidence="5 6">CCB-QB4</strain>
    </source>
</reference>
<dbReference type="InterPro" id="IPR001932">
    <property type="entry name" value="PPM-type_phosphatase-like_dom"/>
</dbReference>
<dbReference type="GO" id="GO:0016791">
    <property type="term" value="F:phosphatase activity"/>
    <property type="evidence" value="ECO:0007669"/>
    <property type="project" value="TreeGrafter"/>
</dbReference>
<keyword evidence="2" id="KW-0597">Phosphoprotein</keyword>
<dbReference type="Gene3D" id="3.30.565.10">
    <property type="entry name" value="Histidine kinase-like ATPase, C-terminal domain"/>
    <property type="match status" value="1"/>
</dbReference>
<dbReference type="Gene3D" id="3.40.50.2300">
    <property type="match status" value="1"/>
</dbReference>
<dbReference type="RefSeq" id="WP_108601453.1">
    <property type="nucleotide sequence ID" value="NZ_CP026604.1"/>
</dbReference>
<dbReference type="InterPro" id="IPR003594">
    <property type="entry name" value="HATPase_dom"/>
</dbReference>
<dbReference type="AlphaFoldDB" id="A0A2S0VMF1"/>
<dbReference type="Gene3D" id="3.60.40.10">
    <property type="entry name" value="PPM-type phosphatase domain"/>
    <property type="match status" value="1"/>
</dbReference>
<keyword evidence="1" id="KW-0378">Hydrolase</keyword>
<evidence type="ECO:0000256" key="2">
    <source>
        <dbReference type="PROSITE-ProRule" id="PRU00169"/>
    </source>
</evidence>
<evidence type="ECO:0000256" key="1">
    <source>
        <dbReference type="ARBA" id="ARBA00022801"/>
    </source>
</evidence>
<proteinExistence type="predicted"/>
<evidence type="ECO:0000313" key="5">
    <source>
        <dbReference type="EMBL" id="AWB65376.1"/>
    </source>
</evidence>
<dbReference type="InterPro" id="IPR001789">
    <property type="entry name" value="Sig_transdc_resp-reg_receiver"/>
</dbReference>
<dbReference type="PROSITE" id="PS50110">
    <property type="entry name" value="RESPONSE_REGULATORY"/>
    <property type="match status" value="1"/>
</dbReference>
<dbReference type="InterPro" id="IPR011006">
    <property type="entry name" value="CheY-like_superfamily"/>
</dbReference>
<dbReference type="CDD" id="cd00156">
    <property type="entry name" value="REC"/>
    <property type="match status" value="1"/>
</dbReference>
<feature type="coiled-coil region" evidence="3">
    <location>
        <begin position="512"/>
        <end position="539"/>
    </location>
</feature>